<dbReference type="CDD" id="cd00464">
    <property type="entry name" value="SK"/>
    <property type="match status" value="1"/>
</dbReference>
<comment type="cofactor">
    <cofactor evidence="7">
        <name>Mg(2+)</name>
        <dbReference type="ChEBI" id="CHEBI:18420"/>
    </cofactor>
    <text evidence="7">Binds 1 Mg(2+) ion per subunit.</text>
</comment>
<keyword evidence="6 7" id="KW-0057">Aromatic amino acid biosynthesis</keyword>
<comment type="subcellular location">
    <subcellularLocation>
        <location evidence="7">Cytoplasm</location>
    </subcellularLocation>
</comment>
<evidence type="ECO:0000256" key="7">
    <source>
        <dbReference type="HAMAP-Rule" id="MF_00109"/>
    </source>
</evidence>
<feature type="binding site" evidence="7">
    <location>
        <begin position="12"/>
        <end position="17"/>
    </location>
    <ligand>
        <name>ATP</name>
        <dbReference type="ChEBI" id="CHEBI:30616"/>
    </ligand>
</feature>
<keyword evidence="9" id="KW-1185">Reference proteome</keyword>
<keyword evidence="7" id="KW-0479">Metal-binding</keyword>
<keyword evidence="2 7" id="KW-0808">Transferase</keyword>
<feature type="binding site" evidence="7">
    <location>
        <position position="119"/>
    </location>
    <ligand>
        <name>ATP</name>
        <dbReference type="ChEBI" id="CHEBI:30616"/>
    </ligand>
</feature>
<evidence type="ECO:0000313" key="8">
    <source>
        <dbReference type="EMBL" id="MSS63560.1"/>
    </source>
</evidence>
<dbReference type="PANTHER" id="PTHR21087:SF16">
    <property type="entry name" value="SHIKIMATE KINASE 1, CHLOROPLASTIC"/>
    <property type="match status" value="1"/>
</dbReference>
<comment type="caution">
    <text evidence="8">The sequence shown here is derived from an EMBL/GenBank/DDBJ whole genome shotgun (WGS) entry which is preliminary data.</text>
</comment>
<keyword evidence="3 7" id="KW-0547">Nucleotide-binding</keyword>
<dbReference type="PANTHER" id="PTHR21087">
    <property type="entry name" value="SHIKIMATE KINASE"/>
    <property type="match status" value="1"/>
</dbReference>
<sequence>MKKNIVLIGFMGSGKSTVGKVLAKQLAYLFLDTDREIEEKEHKTINKIFEEEGEHYFRKCETELLKNLEISSENCIISTGGGMPLMEQNGEILSKLGFVVYLSVQKDTVIKRLKYDMTRPLLAGDHAEEKVAKLLEFRKPIYEYTAHMMIETDHKTIDEIVEEIIRNYKIMTGDSGIVQKNS</sequence>
<keyword evidence="7" id="KW-0460">Magnesium</keyword>
<evidence type="ECO:0000256" key="5">
    <source>
        <dbReference type="ARBA" id="ARBA00022840"/>
    </source>
</evidence>
<dbReference type="RefSeq" id="WP_154518962.1">
    <property type="nucleotide sequence ID" value="NZ_VUMT01000008.1"/>
</dbReference>
<comment type="similarity">
    <text evidence="7">Belongs to the shikimate kinase family.</text>
</comment>
<dbReference type="HAMAP" id="MF_00109">
    <property type="entry name" value="Shikimate_kinase"/>
    <property type="match status" value="1"/>
</dbReference>
<keyword evidence="7" id="KW-0963">Cytoplasm</keyword>
<feature type="binding site" evidence="7">
    <location>
        <position position="138"/>
    </location>
    <ligand>
        <name>substrate</name>
    </ligand>
</feature>
<dbReference type="GO" id="GO:0004765">
    <property type="term" value="F:shikimate kinase activity"/>
    <property type="evidence" value="ECO:0007669"/>
    <property type="project" value="UniProtKB-UniRule"/>
</dbReference>
<feature type="binding site" evidence="7">
    <location>
        <position position="81"/>
    </location>
    <ligand>
        <name>substrate</name>
    </ligand>
</feature>
<comment type="caution">
    <text evidence="7">Lacks conserved residue(s) required for the propagation of feature annotation.</text>
</comment>
<evidence type="ECO:0000256" key="1">
    <source>
        <dbReference type="ARBA" id="ARBA00022605"/>
    </source>
</evidence>
<organism evidence="8 9">
    <name type="scientific">Velocimicrobium porci</name>
    <dbReference type="NCBI Taxonomy" id="2606634"/>
    <lineage>
        <taxon>Bacteria</taxon>
        <taxon>Bacillati</taxon>
        <taxon>Bacillota</taxon>
        <taxon>Clostridia</taxon>
        <taxon>Lachnospirales</taxon>
        <taxon>Lachnospiraceae</taxon>
        <taxon>Velocimicrobium</taxon>
    </lineage>
</organism>
<dbReference type="InterPro" id="IPR027417">
    <property type="entry name" value="P-loop_NTPase"/>
</dbReference>
<evidence type="ECO:0000256" key="6">
    <source>
        <dbReference type="ARBA" id="ARBA00023141"/>
    </source>
</evidence>
<reference evidence="8 9" key="1">
    <citation type="submission" date="2019-08" db="EMBL/GenBank/DDBJ databases">
        <title>In-depth cultivation of the pig gut microbiome towards novel bacterial diversity and tailored functional studies.</title>
        <authorList>
            <person name="Wylensek D."/>
            <person name="Hitch T.C.A."/>
            <person name="Clavel T."/>
        </authorList>
    </citation>
    <scope>NUCLEOTIDE SEQUENCE [LARGE SCALE GENOMIC DNA]</scope>
    <source>
        <strain evidence="8 9">WCA-693-APC-MOT-I</strain>
    </source>
</reference>
<dbReference type="Proteomes" id="UP000482209">
    <property type="component" value="Unassembled WGS sequence"/>
</dbReference>
<dbReference type="Pfam" id="PF01202">
    <property type="entry name" value="SKI"/>
    <property type="match status" value="1"/>
</dbReference>
<dbReference type="AlphaFoldDB" id="A0A6L5XXG9"/>
<gene>
    <name evidence="7" type="primary">aroK</name>
    <name evidence="8" type="ORF">FYJ58_06670</name>
</gene>
<comment type="function">
    <text evidence="7">Catalyzes the specific phosphorylation of the 3-hydroxyl group of shikimic acid using ATP as a cosubstrate.</text>
</comment>
<name>A0A6L5XXG9_9FIRM</name>
<evidence type="ECO:0000256" key="3">
    <source>
        <dbReference type="ARBA" id="ARBA00022741"/>
    </source>
</evidence>
<dbReference type="SUPFAM" id="SSF52540">
    <property type="entry name" value="P-loop containing nucleoside triphosphate hydrolases"/>
    <property type="match status" value="1"/>
</dbReference>
<evidence type="ECO:0000256" key="2">
    <source>
        <dbReference type="ARBA" id="ARBA00022679"/>
    </source>
</evidence>
<dbReference type="GO" id="GO:0000287">
    <property type="term" value="F:magnesium ion binding"/>
    <property type="evidence" value="ECO:0007669"/>
    <property type="project" value="UniProtKB-UniRule"/>
</dbReference>
<dbReference type="GO" id="GO:0009073">
    <property type="term" value="P:aromatic amino acid family biosynthetic process"/>
    <property type="evidence" value="ECO:0007669"/>
    <property type="project" value="UniProtKB-KW"/>
</dbReference>
<comment type="catalytic activity">
    <reaction evidence="7">
        <text>shikimate + ATP = 3-phosphoshikimate + ADP + H(+)</text>
        <dbReference type="Rhea" id="RHEA:13121"/>
        <dbReference type="ChEBI" id="CHEBI:15378"/>
        <dbReference type="ChEBI" id="CHEBI:30616"/>
        <dbReference type="ChEBI" id="CHEBI:36208"/>
        <dbReference type="ChEBI" id="CHEBI:145989"/>
        <dbReference type="ChEBI" id="CHEBI:456216"/>
        <dbReference type="EC" id="2.7.1.71"/>
    </reaction>
</comment>
<evidence type="ECO:0000256" key="4">
    <source>
        <dbReference type="ARBA" id="ARBA00022777"/>
    </source>
</evidence>
<proteinExistence type="inferred from homology"/>
<dbReference type="GO" id="GO:0005524">
    <property type="term" value="F:ATP binding"/>
    <property type="evidence" value="ECO:0007669"/>
    <property type="project" value="UniProtKB-UniRule"/>
</dbReference>
<protein>
    <recommendedName>
        <fullName evidence="7">Shikimate kinase</fullName>
        <shortName evidence="7">SK</shortName>
        <ecNumber evidence="7">2.7.1.71</ecNumber>
    </recommendedName>
</protein>
<dbReference type="InterPro" id="IPR000623">
    <property type="entry name" value="Shikimate_kinase/TSH1"/>
</dbReference>
<dbReference type="UniPathway" id="UPA00053">
    <property type="reaction ID" value="UER00088"/>
</dbReference>
<dbReference type="Gene3D" id="3.40.50.300">
    <property type="entry name" value="P-loop containing nucleotide triphosphate hydrolases"/>
    <property type="match status" value="1"/>
</dbReference>
<accession>A0A6L5XXG9</accession>
<dbReference type="EC" id="2.7.1.71" evidence="7"/>
<feature type="binding site" evidence="7">
    <location>
        <position position="58"/>
    </location>
    <ligand>
        <name>substrate</name>
    </ligand>
</feature>
<dbReference type="InterPro" id="IPR031322">
    <property type="entry name" value="Shikimate/glucono_kinase"/>
</dbReference>
<dbReference type="GO" id="GO:0008652">
    <property type="term" value="P:amino acid biosynthetic process"/>
    <property type="evidence" value="ECO:0007669"/>
    <property type="project" value="UniProtKB-KW"/>
</dbReference>
<comment type="subunit">
    <text evidence="7">Monomer.</text>
</comment>
<dbReference type="PRINTS" id="PR01100">
    <property type="entry name" value="SHIKIMTKNASE"/>
</dbReference>
<feature type="binding site" evidence="7">
    <location>
        <position position="16"/>
    </location>
    <ligand>
        <name>Mg(2+)</name>
        <dbReference type="ChEBI" id="CHEBI:18420"/>
    </ligand>
</feature>
<evidence type="ECO:0000313" key="9">
    <source>
        <dbReference type="Proteomes" id="UP000482209"/>
    </source>
</evidence>
<dbReference type="EMBL" id="VUMT01000008">
    <property type="protein sequence ID" value="MSS63560.1"/>
    <property type="molecule type" value="Genomic_DNA"/>
</dbReference>
<keyword evidence="5 7" id="KW-0067">ATP-binding</keyword>
<dbReference type="GO" id="GO:0009423">
    <property type="term" value="P:chorismate biosynthetic process"/>
    <property type="evidence" value="ECO:0007669"/>
    <property type="project" value="UniProtKB-UniRule"/>
</dbReference>
<dbReference type="GO" id="GO:0005829">
    <property type="term" value="C:cytosol"/>
    <property type="evidence" value="ECO:0007669"/>
    <property type="project" value="TreeGrafter"/>
</dbReference>
<feature type="binding site" evidence="7">
    <location>
        <position position="34"/>
    </location>
    <ligand>
        <name>substrate</name>
    </ligand>
</feature>
<comment type="pathway">
    <text evidence="7">Metabolic intermediate biosynthesis; chorismate biosynthesis; chorismate from D-erythrose 4-phosphate and phosphoenolpyruvate: step 5/7.</text>
</comment>
<keyword evidence="4 7" id="KW-0418">Kinase</keyword>
<keyword evidence="1 7" id="KW-0028">Amino-acid biosynthesis</keyword>